<dbReference type="Proteomes" id="UP001266305">
    <property type="component" value="Unassembled WGS sequence"/>
</dbReference>
<accession>A0ABQ9TQG5</accession>
<evidence type="ECO:0000256" key="1">
    <source>
        <dbReference type="SAM" id="MobiDB-lite"/>
    </source>
</evidence>
<reference evidence="2 3" key="1">
    <citation type="submission" date="2023-05" db="EMBL/GenBank/DDBJ databases">
        <title>B98-5 Cell Line De Novo Hybrid Assembly: An Optical Mapping Approach.</title>
        <authorList>
            <person name="Kananen K."/>
            <person name="Auerbach J.A."/>
            <person name="Kautto E."/>
            <person name="Blachly J.S."/>
        </authorList>
    </citation>
    <scope>NUCLEOTIDE SEQUENCE [LARGE SCALE GENOMIC DNA]</scope>
    <source>
        <strain evidence="2">B95-8</strain>
        <tissue evidence="2">Cell line</tissue>
    </source>
</reference>
<feature type="region of interest" description="Disordered" evidence="1">
    <location>
        <begin position="127"/>
        <end position="152"/>
    </location>
</feature>
<keyword evidence="3" id="KW-1185">Reference proteome</keyword>
<name>A0ABQ9TQG5_SAGOE</name>
<sequence length="152" mass="16750">MACEKRVCLQLSTCWGGPQHHIASEHAREERIRMAWRNSSPAERSRKEMWLIQEKVVLEGALVSRGIEVCWGHRRTWLVGSAQDADLWCVLLRTATANGFQMVTSGVQSKAVSDWLIASVEVSAARPAPAPCPQGSQGSLPSARFSHTRGSL</sequence>
<dbReference type="EMBL" id="JASSZA010000019">
    <property type="protein sequence ID" value="KAK2087011.1"/>
    <property type="molecule type" value="Genomic_DNA"/>
</dbReference>
<gene>
    <name evidence="2" type="ORF">P7K49_032918</name>
</gene>
<protein>
    <submittedName>
        <fullName evidence="2">Uncharacterized protein</fullName>
    </submittedName>
</protein>
<organism evidence="2 3">
    <name type="scientific">Saguinus oedipus</name>
    <name type="common">Cotton-top tamarin</name>
    <name type="synonym">Oedipomidas oedipus</name>
    <dbReference type="NCBI Taxonomy" id="9490"/>
    <lineage>
        <taxon>Eukaryota</taxon>
        <taxon>Metazoa</taxon>
        <taxon>Chordata</taxon>
        <taxon>Craniata</taxon>
        <taxon>Vertebrata</taxon>
        <taxon>Euteleostomi</taxon>
        <taxon>Mammalia</taxon>
        <taxon>Eutheria</taxon>
        <taxon>Euarchontoglires</taxon>
        <taxon>Primates</taxon>
        <taxon>Haplorrhini</taxon>
        <taxon>Platyrrhini</taxon>
        <taxon>Cebidae</taxon>
        <taxon>Callitrichinae</taxon>
        <taxon>Saguinus</taxon>
    </lineage>
</organism>
<comment type="caution">
    <text evidence="2">The sequence shown here is derived from an EMBL/GenBank/DDBJ whole genome shotgun (WGS) entry which is preliminary data.</text>
</comment>
<evidence type="ECO:0000313" key="2">
    <source>
        <dbReference type="EMBL" id="KAK2087011.1"/>
    </source>
</evidence>
<evidence type="ECO:0000313" key="3">
    <source>
        <dbReference type="Proteomes" id="UP001266305"/>
    </source>
</evidence>
<proteinExistence type="predicted"/>